<comment type="subcellular location">
    <subcellularLocation>
        <location evidence="1">Membrane</location>
        <topology evidence="1">Multi-pass membrane protein</topology>
    </subcellularLocation>
</comment>
<dbReference type="InterPro" id="IPR013717">
    <property type="entry name" value="PIG-P"/>
</dbReference>
<dbReference type="STRING" id="29655.A0A0K9PSW2"/>
<protein>
    <submittedName>
        <fullName evidence="8">Phosphatidylinositol N-acetylglucosaminyltransferase</fullName>
    </submittedName>
</protein>
<evidence type="ECO:0000259" key="7">
    <source>
        <dbReference type="Pfam" id="PF08510"/>
    </source>
</evidence>
<evidence type="ECO:0000256" key="3">
    <source>
        <dbReference type="ARBA" id="ARBA00022989"/>
    </source>
</evidence>
<evidence type="ECO:0000256" key="6">
    <source>
        <dbReference type="SAM" id="Phobius"/>
    </source>
</evidence>
<evidence type="ECO:0000256" key="4">
    <source>
        <dbReference type="ARBA" id="ARBA00023136"/>
    </source>
</evidence>
<feature type="compositionally biased region" description="Low complexity" evidence="5">
    <location>
        <begin position="1"/>
        <end position="22"/>
    </location>
</feature>
<evidence type="ECO:0000256" key="1">
    <source>
        <dbReference type="ARBA" id="ARBA00004141"/>
    </source>
</evidence>
<reference evidence="9" key="1">
    <citation type="journal article" date="2016" name="Nature">
        <title>The genome of the seagrass Zostera marina reveals angiosperm adaptation to the sea.</title>
        <authorList>
            <person name="Olsen J.L."/>
            <person name="Rouze P."/>
            <person name="Verhelst B."/>
            <person name="Lin Y.-C."/>
            <person name="Bayer T."/>
            <person name="Collen J."/>
            <person name="Dattolo E."/>
            <person name="De Paoli E."/>
            <person name="Dittami S."/>
            <person name="Maumus F."/>
            <person name="Michel G."/>
            <person name="Kersting A."/>
            <person name="Lauritano C."/>
            <person name="Lohaus R."/>
            <person name="Toepel M."/>
            <person name="Tonon T."/>
            <person name="Vanneste K."/>
            <person name="Amirebrahimi M."/>
            <person name="Brakel J."/>
            <person name="Bostroem C."/>
            <person name="Chovatia M."/>
            <person name="Grimwood J."/>
            <person name="Jenkins J.W."/>
            <person name="Jueterbock A."/>
            <person name="Mraz A."/>
            <person name="Stam W.T."/>
            <person name="Tice H."/>
            <person name="Bornberg-Bauer E."/>
            <person name="Green P.J."/>
            <person name="Pearson G.A."/>
            <person name="Procaccini G."/>
            <person name="Duarte C.M."/>
            <person name="Schmutz J."/>
            <person name="Reusch T.B.H."/>
            <person name="Van de Peer Y."/>
        </authorList>
    </citation>
    <scope>NUCLEOTIDE SEQUENCE [LARGE SCALE GENOMIC DNA]</scope>
    <source>
        <strain evidence="9">cv. Finnish</strain>
    </source>
</reference>
<dbReference type="PANTHER" id="PTHR47681:SF3">
    <property type="entry name" value="PHOSPHATIDYLINOSITOL N-ACETYLGLUCOSAMINYLTRANSFERASE SUBUNIT P-RELATED"/>
    <property type="match status" value="1"/>
</dbReference>
<feature type="transmembrane region" description="Helical" evidence="6">
    <location>
        <begin position="110"/>
        <end position="130"/>
    </location>
</feature>
<dbReference type="GO" id="GO:0016757">
    <property type="term" value="F:glycosyltransferase activity"/>
    <property type="evidence" value="ECO:0007669"/>
    <property type="project" value="UniProtKB-KW"/>
</dbReference>
<keyword evidence="8" id="KW-0808">Transferase</keyword>
<dbReference type="Pfam" id="PF08510">
    <property type="entry name" value="PIG-P"/>
    <property type="match status" value="1"/>
</dbReference>
<feature type="compositionally biased region" description="Basic and acidic residues" evidence="5">
    <location>
        <begin position="38"/>
        <end position="47"/>
    </location>
</feature>
<comment type="caution">
    <text evidence="8">The sequence shown here is derived from an EMBL/GenBank/DDBJ whole genome shotgun (WGS) entry which is preliminary data.</text>
</comment>
<sequence length="186" mass="20745">MDSTTPTSSSSTSYTVSSPRRTLSLPKKRNYLSSQQDTSKEEREEIKHLPAVTTPITGAPAGPKPSEVYGFVGAITTVVATSVFLVWAYIPEPWLHWMGITYYPNKYWALAIPTYAMVMVVLAVVFYIAMNFMITPLPTSFNTIFDDYSRDPVGEMSSEMGEEKPIEPISDIEISYINELMFGSVS</sequence>
<dbReference type="EMBL" id="LFYR01000643">
    <property type="protein sequence ID" value="KMZ72108.1"/>
    <property type="molecule type" value="Genomic_DNA"/>
</dbReference>
<dbReference type="PANTHER" id="PTHR47681">
    <property type="entry name" value="PHOSPHATIDYLINOSITOL N-ACETYLGLUCOSAMINYLTRANSFERASE SUBUNIT P-RELATED"/>
    <property type="match status" value="1"/>
</dbReference>
<name>A0A0K9PSW2_ZOSMR</name>
<keyword evidence="2 6" id="KW-0812">Transmembrane</keyword>
<dbReference type="Proteomes" id="UP000036987">
    <property type="component" value="Unassembled WGS sequence"/>
</dbReference>
<dbReference type="AlphaFoldDB" id="A0A0K9PSW2"/>
<feature type="domain" description="PIG-P" evidence="7">
    <location>
        <begin position="66"/>
        <end position="182"/>
    </location>
</feature>
<dbReference type="OMA" id="LYVLWAY"/>
<evidence type="ECO:0000256" key="2">
    <source>
        <dbReference type="ARBA" id="ARBA00022692"/>
    </source>
</evidence>
<evidence type="ECO:0000313" key="8">
    <source>
        <dbReference type="EMBL" id="KMZ72108.1"/>
    </source>
</evidence>
<gene>
    <name evidence="8" type="ORF">ZOSMA_16G00740</name>
</gene>
<dbReference type="OrthoDB" id="690928at2759"/>
<keyword evidence="3 6" id="KW-1133">Transmembrane helix</keyword>
<feature type="transmembrane region" description="Helical" evidence="6">
    <location>
        <begin position="68"/>
        <end position="90"/>
    </location>
</feature>
<feature type="region of interest" description="Disordered" evidence="5">
    <location>
        <begin position="1"/>
        <end position="47"/>
    </location>
</feature>
<dbReference type="GO" id="GO:0016020">
    <property type="term" value="C:membrane"/>
    <property type="evidence" value="ECO:0007669"/>
    <property type="project" value="UniProtKB-SubCell"/>
</dbReference>
<evidence type="ECO:0000256" key="5">
    <source>
        <dbReference type="SAM" id="MobiDB-lite"/>
    </source>
</evidence>
<proteinExistence type="predicted"/>
<keyword evidence="8" id="KW-0328">Glycosyltransferase</keyword>
<organism evidence="8 9">
    <name type="scientific">Zostera marina</name>
    <name type="common">Eelgrass</name>
    <dbReference type="NCBI Taxonomy" id="29655"/>
    <lineage>
        <taxon>Eukaryota</taxon>
        <taxon>Viridiplantae</taxon>
        <taxon>Streptophyta</taxon>
        <taxon>Embryophyta</taxon>
        <taxon>Tracheophyta</taxon>
        <taxon>Spermatophyta</taxon>
        <taxon>Magnoliopsida</taxon>
        <taxon>Liliopsida</taxon>
        <taxon>Zosteraceae</taxon>
        <taxon>Zostera</taxon>
    </lineage>
</organism>
<evidence type="ECO:0000313" key="9">
    <source>
        <dbReference type="Proteomes" id="UP000036987"/>
    </source>
</evidence>
<keyword evidence="4 6" id="KW-0472">Membrane</keyword>
<keyword evidence="9" id="KW-1185">Reference proteome</keyword>
<accession>A0A0K9PSW2</accession>